<protein>
    <submittedName>
        <fullName evidence="5">Phosphonate ABC transporter substrate-binding protein</fullName>
    </submittedName>
</protein>
<dbReference type="AlphaFoldDB" id="A0A0D8ZNK9"/>
<dbReference type="SUPFAM" id="SSF53850">
    <property type="entry name" value="Periplasmic binding protein-like II"/>
    <property type="match status" value="1"/>
</dbReference>
<dbReference type="RefSeq" id="WP_045056112.1">
    <property type="nucleotide sequence ID" value="NZ_CAWMDP010000015.1"/>
</dbReference>
<dbReference type="Pfam" id="PF12974">
    <property type="entry name" value="Phosphonate-bd"/>
    <property type="match status" value="1"/>
</dbReference>
<keyword evidence="6" id="KW-1185">Reference proteome</keyword>
<sequence>MSPKISRRLFVHLFLLTACSSNSKPTQNDKLTVGVVSYGAGVQIIDQYANFNNYLSEKTGALVELEPTFNEAKALERIRNQAWSLIFAPPGLAAIAISEQQYIPIAPLSNLGNLRSIIVVRKDSPARTLKDLNGKIVALGQLGSATGYYFPIFNLYGLTLAEIVTAPIPKTVMEWVAQGKIAAGALSREEFNFHSLQMTETEFRVLYIDPHPVPPGVILIGPTVERNLQEQIRKVINETPSVLAQEVGYVPNGTLPDYKYMTTVVKRVKSIATHIQEKPARLF</sequence>
<feature type="chain" id="PRO_5002337397" evidence="4">
    <location>
        <begin position="24"/>
        <end position="283"/>
    </location>
</feature>
<dbReference type="Proteomes" id="UP000032452">
    <property type="component" value="Unassembled WGS sequence"/>
</dbReference>
<evidence type="ECO:0000256" key="4">
    <source>
        <dbReference type="SAM" id="SignalP"/>
    </source>
</evidence>
<dbReference type="EMBL" id="JYON01000023">
    <property type="protein sequence ID" value="KJH70398.1"/>
    <property type="molecule type" value="Genomic_DNA"/>
</dbReference>
<dbReference type="OrthoDB" id="480969at2"/>
<dbReference type="PATRIC" id="fig|1618023.3.peg.1075"/>
<dbReference type="PROSITE" id="PS51257">
    <property type="entry name" value="PROKAR_LIPOPROTEIN"/>
    <property type="match status" value="1"/>
</dbReference>
<dbReference type="GO" id="GO:0042597">
    <property type="term" value="C:periplasmic space"/>
    <property type="evidence" value="ECO:0007669"/>
    <property type="project" value="UniProtKB-SubCell"/>
</dbReference>
<feature type="signal peptide" evidence="4">
    <location>
        <begin position="1"/>
        <end position="23"/>
    </location>
</feature>
<dbReference type="Gene3D" id="3.40.190.10">
    <property type="entry name" value="Periplasmic binding protein-like II"/>
    <property type="match status" value="2"/>
</dbReference>
<keyword evidence="3 4" id="KW-0732">Signal</keyword>
<dbReference type="PANTHER" id="PTHR30024:SF47">
    <property type="entry name" value="TAURINE-BINDING PERIPLASMIC PROTEIN"/>
    <property type="match status" value="1"/>
</dbReference>
<organism evidence="5 6">
    <name type="scientific">Aliterella atlantica CENA595</name>
    <dbReference type="NCBI Taxonomy" id="1618023"/>
    <lineage>
        <taxon>Bacteria</taxon>
        <taxon>Bacillati</taxon>
        <taxon>Cyanobacteriota</taxon>
        <taxon>Cyanophyceae</taxon>
        <taxon>Chroococcidiopsidales</taxon>
        <taxon>Aliterellaceae</taxon>
        <taxon>Aliterella</taxon>
    </lineage>
</organism>
<name>A0A0D8ZNK9_9CYAN</name>
<evidence type="ECO:0000256" key="2">
    <source>
        <dbReference type="ARBA" id="ARBA00010742"/>
    </source>
</evidence>
<evidence type="ECO:0000256" key="3">
    <source>
        <dbReference type="ARBA" id="ARBA00022729"/>
    </source>
</evidence>
<comment type="subcellular location">
    <subcellularLocation>
        <location evidence="1">Periplasm</location>
    </subcellularLocation>
</comment>
<accession>A0A0D8ZNK9</accession>
<dbReference type="PANTHER" id="PTHR30024">
    <property type="entry name" value="ALIPHATIC SULFONATES-BINDING PROTEIN-RELATED"/>
    <property type="match status" value="1"/>
</dbReference>
<comment type="caution">
    <text evidence="5">The sequence shown here is derived from an EMBL/GenBank/DDBJ whole genome shotgun (WGS) entry which is preliminary data.</text>
</comment>
<dbReference type="STRING" id="1618023.UH38_18205"/>
<evidence type="ECO:0000313" key="5">
    <source>
        <dbReference type="EMBL" id="KJH70398.1"/>
    </source>
</evidence>
<gene>
    <name evidence="5" type="ORF">UH38_18205</name>
</gene>
<proteinExistence type="inferred from homology"/>
<evidence type="ECO:0000313" key="6">
    <source>
        <dbReference type="Proteomes" id="UP000032452"/>
    </source>
</evidence>
<reference evidence="5 6" key="1">
    <citation type="submission" date="2015-02" db="EMBL/GenBank/DDBJ databases">
        <title>Draft genome of a novel marine cyanobacterium (Chroococcales) isolated from South Atlantic Ocean.</title>
        <authorList>
            <person name="Rigonato J."/>
            <person name="Alvarenga D.O."/>
            <person name="Branco L.H."/>
            <person name="Varani A.M."/>
            <person name="Brandini F.P."/>
            <person name="Fiore M.F."/>
        </authorList>
    </citation>
    <scope>NUCLEOTIDE SEQUENCE [LARGE SCALE GENOMIC DNA]</scope>
    <source>
        <strain evidence="5 6">CENA595</strain>
    </source>
</reference>
<evidence type="ECO:0000256" key="1">
    <source>
        <dbReference type="ARBA" id="ARBA00004418"/>
    </source>
</evidence>
<comment type="similarity">
    <text evidence="2">Belongs to the bacterial solute-binding protein SsuA/TauA family.</text>
</comment>